<evidence type="ECO:0000256" key="3">
    <source>
        <dbReference type="ARBA" id="ARBA00022771"/>
    </source>
</evidence>
<dbReference type="PROSITE" id="PS50157">
    <property type="entry name" value="ZINC_FINGER_C2H2_2"/>
    <property type="match status" value="4"/>
</dbReference>
<sequence>NDNLQSHLKTHAWEKPYQCSQCGRTFSRKYSLKMHMKTHTGEKPYQCSLCKRTFSHNDHFKSHINTHTGATSYQGSHCSNAFSQNNTLKRHLNKHTGEKPYQCSHCGKTFPLTDNLKKHLKTHIEQEHSIDSAKYSNVKEFIDKVASFDNIYISYKLLEECVMCYEKMDPTQYSVILSHPLRIRVMCTNCKLLIYSLVGRKNA</sequence>
<dbReference type="FunFam" id="3.30.160.60:FF:000671">
    <property type="entry name" value="Zinc finger protein 26"/>
    <property type="match status" value="1"/>
</dbReference>
<dbReference type="EMBL" id="CAXKWB010011441">
    <property type="protein sequence ID" value="CAL4101393.1"/>
    <property type="molecule type" value="Genomic_DNA"/>
</dbReference>
<dbReference type="Proteomes" id="UP001497623">
    <property type="component" value="Unassembled WGS sequence"/>
</dbReference>
<evidence type="ECO:0000313" key="7">
    <source>
        <dbReference type="EMBL" id="CAL4101393.1"/>
    </source>
</evidence>
<dbReference type="Gene3D" id="3.30.160.60">
    <property type="entry name" value="Classic Zinc Finger"/>
    <property type="match status" value="4"/>
</dbReference>
<dbReference type="InterPro" id="IPR013087">
    <property type="entry name" value="Znf_C2H2_type"/>
</dbReference>
<proteinExistence type="predicted"/>
<protein>
    <recommendedName>
        <fullName evidence="6">C2H2-type domain-containing protein</fullName>
    </recommendedName>
</protein>
<feature type="non-terminal residue" evidence="7">
    <location>
        <position position="1"/>
    </location>
</feature>
<evidence type="ECO:0000256" key="2">
    <source>
        <dbReference type="ARBA" id="ARBA00022737"/>
    </source>
</evidence>
<keyword evidence="8" id="KW-1185">Reference proteome</keyword>
<keyword evidence="4" id="KW-0862">Zinc</keyword>
<dbReference type="SUPFAM" id="SSF57667">
    <property type="entry name" value="beta-beta-alpha zinc fingers"/>
    <property type="match status" value="2"/>
</dbReference>
<evidence type="ECO:0000259" key="6">
    <source>
        <dbReference type="PROSITE" id="PS50157"/>
    </source>
</evidence>
<evidence type="ECO:0000256" key="4">
    <source>
        <dbReference type="ARBA" id="ARBA00022833"/>
    </source>
</evidence>
<dbReference type="PROSITE" id="PS00028">
    <property type="entry name" value="ZINC_FINGER_C2H2_1"/>
    <property type="match status" value="3"/>
</dbReference>
<name>A0AAV2QU85_MEGNR</name>
<dbReference type="SMART" id="SM00355">
    <property type="entry name" value="ZnF_C2H2"/>
    <property type="match status" value="4"/>
</dbReference>
<feature type="domain" description="C2H2-type" evidence="6">
    <location>
        <begin position="17"/>
        <end position="44"/>
    </location>
</feature>
<feature type="domain" description="C2H2-type" evidence="6">
    <location>
        <begin position="101"/>
        <end position="128"/>
    </location>
</feature>
<keyword evidence="2" id="KW-0677">Repeat</keyword>
<reference evidence="7 8" key="1">
    <citation type="submission" date="2024-05" db="EMBL/GenBank/DDBJ databases">
        <authorList>
            <person name="Wallberg A."/>
        </authorList>
    </citation>
    <scope>NUCLEOTIDE SEQUENCE [LARGE SCALE GENOMIC DNA]</scope>
</reference>
<keyword evidence="3 5" id="KW-0863">Zinc-finger</keyword>
<dbReference type="GO" id="GO:0008270">
    <property type="term" value="F:zinc ion binding"/>
    <property type="evidence" value="ECO:0007669"/>
    <property type="project" value="UniProtKB-KW"/>
</dbReference>
<feature type="domain" description="C2H2-type" evidence="6">
    <location>
        <begin position="73"/>
        <end position="100"/>
    </location>
</feature>
<dbReference type="InterPro" id="IPR036236">
    <property type="entry name" value="Znf_C2H2_sf"/>
</dbReference>
<keyword evidence="1" id="KW-0479">Metal-binding</keyword>
<dbReference type="FunFam" id="3.30.160.60:FF:002343">
    <property type="entry name" value="Zinc finger protein 33A"/>
    <property type="match status" value="1"/>
</dbReference>
<feature type="non-terminal residue" evidence="7">
    <location>
        <position position="203"/>
    </location>
</feature>
<dbReference type="PANTHER" id="PTHR23235">
    <property type="entry name" value="KRUEPPEL-LIKE TRANSCRIPTION FACTOR"/>
    <property type="match status" value="1"/>
</dbReference>
<gene>
    <name evidence="7" type="ORF">MNOR_LOCUS16997</name>
</gene>
<dbReference type="FunFam" id="3.30.160.60:FF:000478">
    <property type="entry name" value="Zinc finger protein 133"/>
    <property type="match status" value="1"/>
</dbReference>
<evidence type="ECO:0000256" key="5">
    <source>
        <dbReference type="PROSITE-ProRule" id="PRU00042"/>
    </source>
</evidence>
<feature type="domain" description="C2H2-type" evidence="6">
    <location>
        <begin position="45"/>
        <end position="72"/>
    </location>
</feature>
<dbReference type="GO" id="GO:0006355">
    <property type="term" value="P:regulation of DNA-templated transcription"/>
    <property type="evidence" value="ECO:0007669"/>
    <property type="project" value="UniProtKB-ARBA"/>
</dbReference>
<comment type="caution">
    <text evidence="7">The sequence shown here is derived from an EMBL/GenBank/DDBJ whole genome shotgun (WGS) entry which is preliminary data.</text>
</comment>
<accession>A0AAV2QU85</accession>
<evidence type="ECO:0000256" key="1">
    <source>
        <dbReference type="ARBA" id="ARBA00022723"/>
    </source>
</evidence>
<organism evidence="7 8">
    <name type="scientific">Meganyctiphanes norvegica</name>
    <name type="common">Northern krill</name>
    <name type="synonym">Thysanopoda norvegica</name>
    <dbReference type="NCBI Taxonomy" id="48144"/>
    <lineage>
        <taxon>Eukaryota</taxon>
        <taxon>Metazoa</taxon>
        <taxon>Ecdysozoa</taxon>
        <taxon>Arthropoda</taxon>
        <taxon>Crustacea</taxon>
        <taxon>Multicrustacea</taxon>
        <taxon>Malacostraca</taxon>
        <taxon>Eumalacostraca</taxon>
        <taxon>Eucarida</taxon>
        <taxon>Euphausiacea</taxon>
        <taxon>Euphausiidae</taxon>
        <taxon>Meganyctiphanes</taxon>
    </lineage>
</organism>
<dbReference type="Pfam" id="PF00096">
    <property type="entry name" value="zf-C2H2"/>
    <property type="match status" value="3"/>
</dbReference>
<evidence type="ECO:0000313" key="8">
    <source>
        <dbReference type="Proteomes" id="UP001497623"/>
    </source>
</evidence>
<dbReference type="AlphaFoldDB" id="A0AAV2QU85"/>